<evidence type="ECO:0000256" key="6">
    <source>
        <dbReference type="ARBA" id="ARBA00023277"/>
    </source>
</evidence>
<dbReference type="Pfam" id="PF00187">
    <property type="entry name" value="Chitin_bind_1"/>
    <property type="match status" value="1"/>
</dbReference>
<dbReference type="SMART" id="SM00270">
    <property type="entry name" value="ChtBD1"/>
    <property type="match status" value="2"/>
</dbReference>
<dbReference type="PANTHER" id="PTHR46471">
    <property type="entry name" value="CHITIN DEACETYLASE"/>
    <property type="match status" value="1"/>
</dbReference>
<dbReference type="InterPro" id="IPR001002">
    <property type="entry name" value="Chitin-bd_1"/>
</dbReference>
<protein>
    <recommendedName>
        <fullName evidence="11">Chitin-binding type-1 domain-containing protein</fullName>
    </recommendedName>
</protein>
<dbReference type="EMBL" id="JH793614">
    <property type="protein sequence ID" value="ELQ32447.1"/>
    <property type="molecule type" value="Genomic_DNA"/>
</dbReference>
<evidence type="ECO:0000256" key="7">
    <source>
        <dbReference type="ARBA" id="ARBA00023285"/>
    </source>
</evidence>
<keyword evidence="7" id="KW-0170">Cobalt</keyword>
<evidence type="ECO:0000256" key="5">
    <source>
        <dbReference type="ARBA" id="ARBA00022801"/>
    </source>
</evidence>
<keyword evidence="6" id="KW-0119">Carbohydrate metabolism</keyword>
<dbReference type="CDD" id="cd11618">
    <property type="entry name" value="ChtBD1_1"/>
    <property type="match status" value="2"/>
</dbReference>
<dbReference type="GO" id="GO:0016787">
    <property type="term" value="F:hydrolase activity"/>
    <property type="evidence" value="ECO:0007669"/>
    <property type="project" value="UniProtKB-KW"/>
</dbReference>
<feature type="signal peptide" evidence="10">
    <location>
        <begin position="1"/>
        <end position="20"/>
    </location>
</feature>
<feature type="domain" description="Chitin-binding type-1" evidence="11">
    <location>
        <begin position="91"/>
        <end position="135"/>
    </location>
</feature>
<dbReference type="SUPFAM" id="SSF57016">
    <property type="entry name" value="Plant lectins/antimicrobial peptides"/>
    <property type="match status" value="2"/>
</dbReference>
<sequence>MRNTLVNLSLLLTLASPVFGAAVSKISSDATCGKASGFTCQGSKWGNCCSQYSYCGSSDAYCGTGCQSGYGTCKTTTANPPPSPGPKVSQDATCGNGVTCQGSKWGNCCSSHGWCGSSKDYCGAGCQSLFGTCDGVSTSSTSRSATVGGSSTSSTLTTSRTTTSSTTSSSVTSLTTSSTTTTSGSSTSSTSVTTTTSSSSSSSSTSSSASSSSSSTSTSTSTTSTQGLPTVTVTTISDDATSTSASSSTPSSTQTASSTASSSSTATSSSAPSATASTVRQYTQVFSHFPGCSYRGLATGISIPVSNLGPSGDYRAAAVPACQAYCDSSPGCQMFFIAVQQDSSIAPPNDVSATCQVSTAPFTTALAFCGFVSVGLWESYAYNLVETGPATVTASPTVSTGTSTSFIPITTIVDFD</sequence>
<reference evidence="12" key="1">
    <citation type="journal article" date="2012" name="PLoS Genet.">
        <title>Comparative analysis of the genomes of two field isolates of the rice blast fungus Magnaporthe oryzae.</title>
        <authorList>
            <person name="Xue M."/>
            <person name="Yang J."/>
            <person name="Li Z."/>
            <person name="Hu S."/>
            <person name="Yao N."/>
            <person name="Dean R.A."/>
            <person name="Zhao W."/>
            <person name="Shen M."/>
            <person name="Zhang H."/>
            <person name="Li C."/>
            <person name="Liu L."/>
            <person name="Cao L."/>
            <person name="Xu X."/>
            <person name="Xing Y."/>
            <person name="Hsiang T."/>
            <person name="Zhang Z."/>
            <person name="Xu J.R."/>
            <person name="Peng Y.L."/>
        </authorList>
    </citation>
    <scope>NUCLEOTIDE SEQUENCE</scope>
    <source>
        <strain evidence="12">Y34</strain>
    </source>
</reference>
<feature type="disulfide bond" evidence="8">
    <location>
        <begin position="48"/>
        <end position="62"/>
    </location>
</feature>
<comment type="caution">
    <text evidence="8">Lacks conserved residue(s) required for the propagation of feature annotation.</text>
</comment>
<keyword evidence="5" id="KW-0378">Hydrolase</keyword>
<evidence type="ECO:0000256" key="10">
    <source>
        <dbReference type="SAM" id="SignalP"/>
    </source>
</evidence>
<keyword evidence="2 8" id="KW-0147">Chitin-binding</keyword>
<feature type="disulfide bond" evidence="8">
    <location>
        <begin position="108"/>
        <end position="122"/>
    </location>
</feature>
<evidence type="ECO:0000313" key="12">
    <source>
        <dbReference type="EMBL" id="ELQ32447.1"/>
    </source>
</evidence>
<gene>
    <name evidence="12" type="ORF">OOU_Y34scaffold01158g4</name>
</gene>
<dbReference type="GO" id="GO:0046872">
    <property type="term" value="F:metal ion binding"/>
    <property type="evidence" value="ECO:0007669"/>
    <property type="project" value="UniProtKB-KW"/>
</dbReference>
<evidence type="ECO:0000259" key="11">
    <source>
        <dbReference type="PROSITE" id="PS50941"/>
    </source>
</evidence>
<dbReference type="Proteomes" id="UP000011086">
    <property type="component" value="Unassembled WGS sequence"/>
</dbReference>
<feature type="region of interest" description="Disordered" evidence="9">
    <location>
        <begin position="138"/>
        <end position="274"/>
    </location>
</feature>
<accession>A0AA97PF94</accession>
<evidence type="ECO:0000256" key="2">
    <source>
        <dbReference type="ARBA" id="ARBA00022669"/>
    </source>
</evidence>
<keyword evidence="3" id="KW-0479">Metal-binding</keyword>
<dbReference type="AlphaFoldDB" id="A0AA97PF94"/>
<dbReference type="PANTHER" id="PTHR46471:SF2">
    <property type="entry name" value="CHITIN DEACETYLASE-RELATED"/>
    <property type="match status" value="1"/>
</dbReference>
<dbReference type="PROSITE" id="PS50941">
    <property type="entry name" value="CHIT_BIND_I_2"/>
    <property type="match status" value="2"/>
</dbReference>
<evidence type="ECO:0000256" key="1">
    <source>
        <dbReference type="ARBA" id="ARBA00001941"/>
    </source>
</evidence>
<evidence type="ECO:0000256" key="3">
    <source>
        <dbReference type="ARBA" id="ARBA00022723"/>
    </source>
</evidence>
<evidence type="ECO:0000256" key="8">
    <source>
        <dbReference type="PROSITE-ProRule" id="PRU00261"/>
    </source>
</evidence>
<comment type="cofactor">
    <cofactor evidence="1">
        <name>Co(2+)</name>
        <dbReference type="ChEBI" id="CHEBI:48828"/>
    </cofactor>
</comment>
<keyword evidence="4 10" id="KW-0732">Signal</keyword>
<feature type="disulfide bond" evidence="8">
    <location>
        <begin position="94"/>
        <end position="109"/>
    </location>
</feature>
<keyword evidence="8" id="KW-1015">Disulfide bond</keyword>
<dbReference type="InterPro" id="IPR036861">
    <property type="entry name" value="Endochitinase-like_sf"/>
</dbReference>
<dbReference type="SMR" id="A0AA97PF94"/>
<name>A0AA97PF94_PYRO3</name>
<proteinExistence type="predicted"/>
<organism evidence="12">
    <name type="scientific">Pyricularia oryzae (strain Y34)</name>
    <name type="common">Rice blast fungus</name>
    <name type="synonym">Magnaporthe oryzae</name>
    <dbReference type="NCBI Taxonomy" id="1143189"/>
    <lineage>
        <taxon>Eukaryota</taxon>
        <taxon>Fungi</taxon>
        <taxon>Dikarya</taxon>
        <taxon>Ascomycota</taxon>
        <taxon>Pezizomycotina</taxon>
        <taxon>Sordariomycetes</taxon>
        <taxon>Sordariomycetidae</taxon>
        <taxon>Magnaporthales</taxon>
        <taxon>Pyriculariaceae</taxon>
        <taxon>Pyricularia</taxon>
    </lineage>
</organism>
<dbReference type="Gene3D" id="3.30.60.10">
    <property type="entry name" value="Endochitinase-like"/>
    <property type="match status" value="2"/>
</dbReference>
<feature type="domain" description="Chitin-binding type-1" evidence="11">
    <location>
        <begin position="29"/>
        <end position="75"/>
    </location>
</feature>
<feature type="chain" id="PRO_5041687772" description="Chitin-binding type-1 domain-containing protein" evidence="10">
    <location>
        <begin position="21"/>
        <end position="416"/>
    </location>
</feature>
<dbReference type="GO" id="GO:0008061">
    <property type="term" value="F:chitin binding"/>
    <property type="evidence" value="ECO:0007669"/>
    <property type="project" value="UniProtKB-UniRule"/>
</dbReference>
<evidence type="ECO:0000256" key="4">
    <source>
        <dbReference type="ARBA" id="ARBA00022729"/>
    </source>
</evidence>
<evidence type="ECO:0000256" key="9">
    <source>
        <dbReference type="SAM" id="MobiDB-lite"/>
    </source>
</evidence>